<name>A0ABY8XFN2_9PSEU</name>
<gene>
    <name evidence="1" type="ORF">QP939_37120</name>
</gene>
<protein>
    <submittedName>
        <fullName evidence="1">Uncharacterized protein</fullName>
    </submittedName>
</protein>
<accession>A0ABY8XFN2</accession>
<keyword evidence="2" id="KW-1185">Reference proteome</keyword>
<evidence type="ECO:0000313" key="2">
    <source>
        <dbReference type="Proteomes" id="UP001227101"/>
    </source>
</evidence>
<dbReference type="EMBL" id="CP127173">
    <property type="protein sequence ID" value="WIV54440.1"/>
    <property type="molecule type" value="Genomic_DNA"/>
</dbReference>
<dbReference type="Proteomes" id="UP001227101">
    <property type="component" value="Chromosome"/>
</dbReference>
<dbReference type="RefSeq" id="WP_285451074.1">
    <property type="nucleotide sequence ID" value="NZ_CP127173.1"/>
</dbReference>
<proteinExistence type="predicted"/>
<organism evidence="1 2">
    <name type="scientific">Amycolatopsis nalaikhensis</name>
    <dbReference type="NCBI Taxonomy" id="715472"/>
    <lineage>
        <taxon>Bacteria</taxon>
        <taxon>Bacillati</taxon>
        <taxon>Actinomycetota</taxon>
        <taxon>Actinomycetes</taxon>
        <taxon>Pseudonocardiales</taxon>
        <taxon>Pseudonocardiaceae</taxon>
        <taxon>Amycolatopsis</taxon>
    </lineage>
</organism>
<evidence type="ECO:0000313" key="1">
    <source>
        <dbReference type="EMBL" id="WIV54440.1"/>
    </source>
</evidence>
<sequence length="58" mass="6548">MVHFLLAEDLVRAREAELRQTASHAKSGGRRETRRQRLGWLLIESGLKLVASPARHTA</sequence>
<reference evidence="1 2" key="1">
    <citation type="submission" date="2023-06" db="EMBL/GenBank/DDBJ databases">
        <authorList>
            <person name="Oyuntsetseg B."/>
            <person name="Kim S.B."/>
        </authorList>
    </citation>
    <scope>NUCLEOTIDE SEQUENCE [LARGE SCALE GENOMIC DNA]</scope>
    <source>
        <strain evidence="1 2">2-2</strain>
    </source>
</reference>